<feature type="region of interest" description="Disordered" evidence="1">
    <location>
        <begin position="194"/>
        <end position="252"/>
    </location>
</feature>
<evidence type="ECO:0000256" key="1">
    <source>
        <dbReference type="SAM" id="MobiDB-lite"/>
    </source>
</evidence>
<keyword evidence="2" id="KW-1133">Transmembrane helix</keyword>
<feature type="compositionally biased region" description="Basic and acidic residues" evidence="1">
    <location>
        <begin position="194"/>
        <end position="206"/>
    </location>
</feature>
<reference evidence="3 4" key="1">
    <citation type="submission" date="2023-03" db="EMBL/GenBank/DDBJ databases">
        <title>High recombination rates correlate with genetic variation in Cardiocondyla obscurior ants.</title>
        <authorList>
            <person name="Errbii M."/>
        </authorList>
    </citation>
    <scope>NUCLEOTIDE SEQUENCE [LARGE SCALE GENOMIC DNA]</scope>
    <source>
        <strain evidence="3">Alpha-2009</strain>
        <tissue evidence="3">Whole body</tissue>
    </source>
</reference>
<protein>
    <recommendedName>
        <fullName evidence="5">Trans-Golgi network integral membrane protein 2</fullName>
    </recommendedName>
</protein>
<dbReference type="PANTHER" id="PTHR16502:SF0">
    <property type="entry name" value="KERATINOCYTE-ASSOCIATED TRANSMEMBRANE PROTEIN 2"/>
    <property type="match status" value="1"/>
</dbReference>
<feature type="compositionally biased region" description="Polar residues" evidence="1">
    <location>
        <begin position="394"/>
        <end position="404"/>
    </location>
</feature>
<dbReference type="AlphaFoldDB" id="A0AAW2H3X1"/>
<evidence type="ECO:0000256" key="2">
    <source>
        <dbReference type="SAM" id="Phobius"/>
    </source>
</evidence>
<dbReference type="PANTHER" id="PTHR16502">
    <property type="entry name" value="KERATINOCYTE-ASSOCIATED TRANSMEMBRANE PROTEIN 2"/>
    <property type="match status" value="1"/>
</dbReference>
<feature type="transmembrane region" description="Helical" evidence="2">
    <location>
        <begin position="12"/>
        <end position="37"/>
    </location>
</feature>
<evidence type="ECO:0000313" key="4">
    <source>
        <dbReference type="Proteomes" id="UP001430953"/>
    </source>
</evidence>
<feature type="region of interest" description="Disordered" evidence="1">
    <location>
        <begin position="337"/>
        <end position="412"/>
    </location>
</feature>
<gene>
    <name evidence="3" type="ORF">PUN28_001174</name>
</gene>
<feature type="transmembrane region" description="Helical" evidence="2">
    <location>
        <begin position="430"/>
        <end position="448"/>
    </location>
</feature>
<evidence type="ECO:0000313" key="3">
    <source>
        <dbReference type="EMBL" id="KAL0134136.1"/>
    </source>
</evidence>
<dbReference type="Proteomes" id="UP001430953">
    <property type="component" value="Unassembled WGS sequence"/>
</dbReference>
<dbReference type="Pfam" id="PF17818">
    <property type="entry name" value="KCT2"/>
    <property type="match status" value="1"/>
</dbReference>
<feature type="compositionally biased region" description="Basic and acidic residues" evidence="1">
    <location>
        <begin position="347"/>
        <end position="360"/>
    </location>
</feature>
<keyword evidence="2" id="KW-0472">Membrane</keyword>
<dbReference type="InterPro" id="IPR037645">
    <property type="entry name" value="KCT2"/>
</dbReference>
<organism evidence="3 4">
    <name type="scientific">Cardiocondyla obscurior</name>
    <dbReference type="NCBI Taxonomy" id="286306"/>
    <lineage>
        <taxon>Eukaryota</taxon>
        <taxon>Metazoa</taxon>
        <taxon>Ecdysozoa</taxon>
        <taxon>Arthropoda</taxon>
        <taxon>Hexapoda</taxon>
        <taxon>Insecta</taxon>
        <taxon>Pterygota</taxon>
        <taxon>Neoptera</taxon>
        <taxon>Endopterygota</taxon>
        <taxon>Hymenoptera</taxon>
        <taxon>Apocrita</taxon>
        <taxon>Aculeata</taxon>
        <taxon>Formicoidea</taxon>
        <taxon>Formicidae</taxon>
        <taxon>Myrmicinae</taxon>
        <taxon>Cardiocondyla</taxon>
    </lineage>
</organism>
<comment type="caution">
    <text evidence="3">The sequence shown here is derived from an EMBL/GenBank/DDBJ whole genome shotgun (WGS) entry which is preliminary data.</text>
</comment>
<evidence type="ECO:0008006" key="5">
    <source>
        <dbReference type="Google" id="ProtNLM"/>
    </source>
</evidence>
<accession>A0AAW2H3X1</accession>
<keyword evidence="4" id="KW-1185">Reference proteome</keyword>
<dbReference type="EMBL" id="JADYXP020000001">
    <property type="protein sequence ID" value="KAL0134136.1"/>
    <property type="molecule type" value="Genomic_DNA"/>
</dbReference>
<sequence length="502" mass="57486">METRYTNLFRVFLMLDCVVLFLFFARVTSVPVVASIIDNMKNDSNLCQESKFLYDSEYTKLCRFAAYPTDPWNKSFPRLNNFLCLGIYDTAYKICHYSSQLRSSLNSTAAIDSYVEKYVPKDISQKNFCKNLQGFTPQYDKIHSLWQKLAQKLSIPHMCEKICFDFDDKLNPLCIVFAWIKSVDDDIIKSAKRIKPNDEPATERPHMNQPKGDTLDIMKTESLAPKNTELNESKEPNRKITTDSNNNNNVNNDHFNLPNSASLADVKFNEKKAQPNTEKSNLQKKLNSTLETQTHKTVSIVQENKENVDINVEAVQSQKNPLNSDLQVPSINKAVIHKNKKIGNEANVEKNKEQDNDDVKPSTLSENTQEHYDAVNPDINVENDMEDVDDTIQHPDTGNQNENMQEVEAKNNDAKVPKYSNIRTEDDSHFFTYLTVITLACLAGYIVYHNKQKILAIVLEGRRSRNNRGRRRPSTASYRKLDCTLEEAVTSQCNANVTHVIY</sequence>
<feature type="compositionally biased region" description="Acidic residues" evidence="1">
    <location>
        <begin position="381"/>
        <end position="390"/>
    </location>
</feature>
<name>A0AAW2H3X1_9HYME</name>
<keyword evidence="2" id="KW-0812">Transmembrane</keyword>
<feature type="compositionally biased region" description="Basic and acidic residues" evidence="1">
    <location>
        <begin position="229"/>
        <end position="241"/>
    </location>
</feature>
<proteinExistence type="predicted"/>